<dbReference type="PANTHER" id="PTHR47786:SF2">
    <property type="entry name" value="GLYCOSYL HYDROLASE FAMILY 13 CATALYTIC DOMAIN-CONTAINING PROTEIN"/>
    <property type="match status" value="1"/>
</dbReference>
<dbReference type="HAMAP" id="MF_02124">
    <property type="entry name" value="GlgE"/>
    <property type="match status" value="1"/>
</dbReference>
<dbReference type="EC" id="2.4.99.16" evidence="6"/>
<evidence type="ECO:0000313" key="9">
    <source>
        <dbReference type="Proteomes" id="UP001596161"/>
    </source>
</evidence>
<feature type="binding site" evidence="6">
    <location>
        <begin position="523"/>
        <end position="524"/>
    </location>
    <ligand>
        <name>alpha-maltose 1-phosphate</name>
        <dbReference type="ChEBI" id="CHEBI:63576"/>
    </ligand>
</feature>
<keyword evidence="4 6" id="KW-0119">Carbohydrate metabolism</keyword>
<evidence type="ECO:0000256" key="5">
    <source>
        <dbReference type="ARBA" id="ARBA00048735"/>
    </source>
</evidence>
<protein>
    <recommendedName>
        <fullName evidence="6">Alpha-1,4-glucan:maltose-1-phosphate maltosyltransferase</fullName>
        <shortName evidence="6">GMPMT</shortName>
        <ecNumber evidence="6">2.4.99.16</ecNumber>
    </recommendedName>
    <alternativeName>
        <fullName evidence="6">(1-&gt;4)-alpha-D-glucan:maltose-1-phosphate alpha-D-maltosyltransferase</fullName>
    </alternativeName>
</protein>
<dbReference type="RefSeq" id="WP_378016576.1">
    <property type="nucleotide sequence ID" value="NZ_JBHSKT010000003.1"/>
</dbReference>
<dbReference type="EMBL" id="JBHSKT010000003">
    <property type="protein sequence ID" value="MFC5270204.1"/>
    <property type="molecule type" value="Genomic_DNA"/>
</dbReference>
<dbReference type="Pfam" id="PF00128">
    <property type="entry name" value="Alpha-amylase"/>
    <property type="match status" value="1"/>
</dbReference>
<dbReference type="Gene3D" id="3.20.20.80">
    <property type="entry name" value="Glycosidases"/>
    <property type="match status" value="1"/>
</dbReference>
<dbReference type="InterPro" id="IPR006047">
    <property type="entry name" value="GH13_cat_dom"/>
</dbReference>
<dbReference type="SUPFAM" id="SSF51445">
    <property type="entry name" value="(Trans)glycosidases"/>
    <property type="match status" value="1"/>
</dbReference>
<comment type="caution">
    <text evidence="8">The sequence shown here is derived from an EMBL/GenBank/DDBJ whole genome shotgun (WGS) entry which is preliminary data.</text>
</comment>
<name>A0ABW0E7D0_9BACT</name>
<comment type="subunit">
    <text evidence="1 6">Homodimer.</text>
</comment>
<sequence>MKHLEGTKRVVIDNVKPEINGGHFPIKRVVGEKVKVEADVFTDGHDSVRAVVIYRQAGKKNWQEVPMEFIGNDRWQGEFITTTMGRYEYSIIGWVDHFKSWQLAMQKKFDAGQDLTVEFKIGAELIEAAAAHTKAGQAKKMLKWAASLRNPVSQSAAISLAESNEVSEAMYQFADRSNAKQYFRILAVEVERKKALFSAWYEFFPRSTAEVPGKHGTFKDAINILPRIAEMGFDVIYLPPIHPIGISFRKGYNNTLNAEPGMPGVPWAIGGSEGGHKAIHPELGTLEDFREFVKAANDLGMEIALDFAIQCSPDHPYVKEHPDWFKWRPDGTVQYAENPPKKYQDVLPVNFETEDWENLWQELKSIVIYWIKQGVTIFRVDNPHTKPFVFWEWLISEVRRAYPDTIFLAEAFTRPRIMERLGKIGFNQSYTYFTWRNTAEELREYMEELTKTDLREFYRPNFWPNTPDILPEHLQTGGEPMFITRLIMAATMSSNYGLYGPVYEFGINTPMAPGKEEYLDSEKYEVKHWDWNAQTKIRDVITKINQIRKENPALQTTWHIHFGNTDNSNLLCYGKLDETGHNRLIIVLNLDAFNKQNGWVQVPVKELFIDPSEPYHVHDLITGHTYTWRNDWNYVELHPEAMPVHVFRVEAPVFKPEKEVAENKSVH</sequence>
<dbReference type="Gene3D" id="2.60.40.10">
    <property type="entry name" value="Immunoglobulins"/>
    <property type="match status" value="1"/>
</dbReference>
<keyword evidence="2 6" id="KW-0328">Glycosyltransferase</keyword>
<organism evidence="8 9">
    <name type="scientific">Adhaeribacter terreus</name>
    <dbReference type="NCBI Taxonomy" id="529703"/>
    <lineage>
        <taxon>Bacteria</taxon>
        <taxon>Pseudomonadati</taxon>
        <taxon>Bacteroidota</taxon>
        <taxon>Cytophagia</taxon>
        <taxon>Cytophagales</taxon>
        <taxon>Hymenobacteraceae</taxon>
        <taxon>Adhaeribacter</taxon>
    </lineage>
</organism>
<evidence type="ECO:0000256" key="3">
    <source>
        <dbReference type="ARBA" id="ARBA00022679"/>
    </source>
</evidence>
<dbReference type="InterPro" id="IPR026585">
    <property type="entry name" value="GlgE"/>
</dbReference>
<comment type="catalytic activity">
    <reaction evidence="5 6">
        <text>alpha-maltose 1-phosphate + [(1-&gt;4)-alpha-D-glucosyl](n) = [(1-&gt;4)-alpha-D-glucosyl](n+2) + phosphate</text>
        <dbReference type="Rhea" id="RHEA:42692"/>
        <dbReference type="Rhea" id="RHEA-COMP:9584"/>
        <dbReference type="Rhea" id="RHEA-COMP:10183"/>
        <dbReference type="ChEBI" id="CHEBI:15444"/>
        <dbReference type="ChEBI" id="CHEBI:43474"/>
        <dbReference type="ChEBI" id="CHEBI:63576"/>
        <dbReference type="EC" id="2.4.99.16"/>
    </reaction>
</comment>
<feature type="binding site" evidence="6">
    <location>
        <position position="382"/>
    </location>
    <ligand>
        <name>alpha-maltose 1-phosphate</name>
        <dbReference type="ChEBI" id="CHEBI:63576"/>
    </ligand>
</feature>
<gene>
    <name evidence="6" type="primary">glgE</name>
    <name evidence="8" type="ORF">ACFPIB_06255</name>
</gene>
<dbReference type="InterPro" id="IPR021828">
    <property type="entry name" value="GlgE_dom_N/S"/>
</dbReference>
<keyword evidence="9" id="KW-1185">Reference proteome</keyword>
<dbReference type="SMART" id="SM00642">
    <property type="entry name" value="Aamy"/>
    <property type="match status" value="1"/>
</dbReference>
<dbReference type="Proteomes" id="UP001596161">
    <property type="component" value="Unassembled WGS sequence"/>
</dbReference>
<evidence type="ECO:0000256" key="2">
    <source>
        <dbReference type="ARBA" id="ARBA00022676"/>
    </source>
</evidence>
<accession>A0ABW0E7D0</accession>
<proteinExistence type="inferred from homology"/>
<comment type="function">
    <text evidence="6">Maltosyltransferase that uses maltose 1-phosphate (M1P) as the sugar donor to elongate linear or branched alpha-(1-&gt;4)-glucans. Is involved in a branched alpha-glucan biosynthetic pathway from trehalose, together with TreS, Mak and GlgB.</text>
</comment>
<evidence type="ECO:0000256" key="1">
    <source>
        <dbReference type="ARBA" id="ARBA00011738"/>
    </source>
</evidence>
<evidence type="ECO:0000256" key="6">
    <source>
        <dbReference type="HAMAP-Rule" id="MF_02124"/>
    </source>
</evidence>
<feature type="binding site" evidence="6">
    <location>
        <position position="250"/>
    </location>
    <ligand>
        <name>alpha-maltose 1-phosphate</name>
        <dbReference type="ChEBI" id="CHEBI:63576"/>
    </ligand>
</feature>
<evidence type="ECO:0000313" key="8">
    <source>
        <dbReference type="EMBL" id="MFC5270204.1"/>
    </source>
</evidence>
<dbReference type="InterPro" id="IPR017853">
    <property type="entry name" value="GH"/>
</dbReference>
<feature type="binding site" evidence="6">
    <location>
        <position position="310"/>
    </location>
    <ligand>
        <name>alpha-maltose 1-phosphate</name>
        <dbReference type="ChEBI" id="CHEBI:63576"/>
    </ligand>
</feature>
<dbReference type="PANTHER" id="PTHR47786">
    <property type="entry name" value="ALPHA-1,4-GLUCAN:MALTOSE-1-PHOSPHATE MALTOSYLTRANSFERASE"/>
    <property type="match status" value="1"/>
</dbReference>
<dbReference type="InterPro" id="IPR013780">
    <property type="entry name" value="Glyco_hydro_b"/>
</dbReference>
<dbReference type="GO" id="GO:0016757">
    <property type="term" value="F:glycosyltransferase activity"/>
    <property type="evidence" value="ECO:0007669"/>
    <property type="project" value="UniProtKB-KW"/>
</dbReference>
<dbReference type="Gene3D" id="1.20.58.80">
    <property type="entry name" value="Phosphotransferase system, lactose/cellobiose-type IIA subunit"/>
    <property type="match status" value="1"/>
</dbReference>
<feature type="domain" description="Glycosyl hydrolase family 13 catalytic" evidence="7">
    <location>
        <begin position="198"/>
        <end position="548"/>
    </location>
</feature>
<feature type="active site" description="Proton donor" evidence="6">
    <location>
        <position position="410"/>
    </location>
</feature>
<dbReference type="InterPro" id="IPR013783">
    <property type="entry name" value="Ig-like_fold"/>
</dbReference>
<evidence type="ECO:0000259" key="7">
    <source>
        <dbReference type="SMART" id="SM00642"/>
    </source>
</evidence>
<feature type="site" description="Transition state stabilizer" evidence="6">
    <location>
        <position position="468"/>
    </location>
</feature>
<comment type="similarity">
    <text evidence="6">Belongs to the glycosyl hydrolase 13 family. GlgE subfamily.</text>
</comment>
<dbReference type="InterPro" id="IPR049171">
    <property type="entry name" value="GLGE_C"/>
</dbReference>
<dbReference type="CDD" id="cd11344">
    <property type="entry name" value="AmyAc_GlgE_like"/>
    <property type="match status" value="1"/>
</dbReference>
<reference evidence="9" key="1">
    <citation type="journal article" date="2019" name="Int. J. Syst. Evol. Microbiol.">
        <title>The Global Catalogue of Microorganisms (GCM) 10K type strain sequencing project: providing services to taxonomists for standard genome sequencing and annotation.</title>
        <authorList>
            <consortium name="The Broad Institute Genomics Platform"/>
            <consortium name="The Broad Institute Genome Sequencing Center for Infectious Disease"/>
            <person name="Wu L."/>
            <person name="Ma J."/>
        </authorList>
    </citation>
    <scope>NUCLEOTIDE SEQUENCE [LARGE SCALE GENOMIC DNA]</scope>
    <source>
        <strain evidence="9">KACC 12602</strain>
    </source>
</reference>
<feature type="binding site" evidence="6">
    <location>
        <position position="345"/>
    </location>
    <ligand>
        <name>alpha-maltose 1-phosphate</name>
        <dbReference type="ChEBI" id="CHEBI:63576"/>
    </ligand>
</feature>
<feature type="active site" description="Nucleophile" evidence="6">
    <location>
        <position position="381"/>
    </location>
</feature>
<dbReference type="Gene3D" id="2.60.40.1180">
    <property type="entry name" value="Golgi alpha-mannosidase II"/>
    <property type="match status" value="1"/>
</dbReference>
<dbReference type="Pfam" id="PF21702">
    <property type="entry name" value="GLGE_C"/>
    <property type="match status" value="1"/>
</dbReference>
<keyword evidence="3 6" id="KW-0808">Transferase</keyword>
<dbReference type="Pfam" id="PF11896">
    <property type="entry name" value="GlgE_dom_N_S"/>
    <property type="match status" value="1"/>
</dbReference>
<evidence type="ECO:0000256" key="4">
    <source>
        <dbReference type="ARBA" id="ARBA00023277"/>
    </source>
</evidence>